<dbReference type="EMBL" id="QJTI01000011">
    <property type="protein sequence ID" value="PYF02561.1"/>
    <property type="molecule type" value="Genomic_DNA"/>
</dbReference>
<feature type="transmembrane region" description="Helical" evidence="8">
    <location>
        <begin position="456"/>
        <end position="479"/>
    </location>
</feature>
<feature type="transmembrane region" description="Helical" evidence="8">
    <location>
        <begin position="415"/>
        <end position="436"/>
    </location>
</feature>
<dbReference type="Pfam" id="PF00528">
    <property type="entry name" value="BPD_transp_1"/>
    <property type="match status" value="2"/>
</dbReference>
<gene>
    <name evidence="10" type="ORF">BJ122_11161</name>
</gene>
<feature type="transmembrane region" description="Helical" evidence="8">
    <location>
        <begin position="138"/>
        <end position="158"/>
    </location>
</feature>
<evidence type="ECO:0000256" key="4">
    <source>
        <dbReference type="ARBA" id="ARBA00022519"/>
    </source>
</evidence>
<feature type="domain" description="ABC transmembrane type-1" evidence="9">
    <location>
        <begin position="102"/>
        <end position="306"/>
    </location>
</feature>
<evidence type="ECO:0000259" key="9">
    <source>
        <dbReference type="PROSITE" id="PS50928"/>
    </source>
</evidence>
<evidence type="ECO:0000256" key="6">
    <source>
        <dbReference type="ARBA" id="ARBA00022989"/>
    </source>
</evidence>
<sequence>MTAVVQPTPTASLHDRPALQEQRVRQLSKDEAWSRRIMVRDTMVPITTAGRATPRADLVALILALLTALLVAAPVLSLLLIAWQPAGDVWPVLLAYVLQPAITDTALLVLGVGTLTLLIGAGTAFLMTSFNFPGRRVLLWLLPLPLAVPTYLVAYVYVDLFEPLGLIHRALTLALPSADALALLPALRSLPGAVLLLGLVLYPYVYLAAQALWQAQSAEASEAARVLGASRSTIFWRITLPMARPALAVGAALVALETLNDIGASEYLGVRTLTVAVFTTWLNRGSLAGAAQLALVLLCLVALLIAVERIARRKASVELPSEATRLKPRTTLPARRGWAALAICLLPPLLGFIVPVLYLLGTALRRAALSGIDPSLWRDALHTVTLAVIATGLALLLALIVMLAQRWRSDRASNIAASVAQLGYALPGTVLALGLLTPLLAFDNAVAAIAASMGNAAPGLLLIGSGGALVLAYVIRFLAVPTGLLRAGLEQIPRDYDDSVRAVGAGRLTALWRIDLPLLKPALLGAAIVVFVDCLKELPATLLLRPLNVETLATSIYQYASRGSFEDGAMAALIIVAASVPPVIWLTRFAERRS</sequence>
<feature type="transmembrane region" description="Helical" evidence="8">
    <location>
        <begin position="234"/>
        <end position="256"/>
    </location>
</feature>
<keyword evidence="3" id="KW-1003">Cell membrane</keyword>
<feature type="transmembrane region" description="Helical" evidence="8">
    <location>
        <begin position="193"/>
        <end position="213"/>
    </location>
</feature>
<evidence type="ECO:0000256" key="8">
    <source>
        <dbReference type="RuleBase" id="RU363032"/>
    </source>
</evidence>
<keyword evidence="11" id="KW-1185">Reference proteome</keyword>
<comment type="similarity">
    <text evidence="8">Belongs to the binding-protein-dependent transport system permease family.</text>
</comment>
<keyword evidence="4" id="KW-0997">Cell inner membrane</keyword>
<protein>
    <submittedName>
        <fullName evidence="10">Iron(III) transport system permease protein</fullName>
    </submittedName>
</protein>
<dbReference type="Gene3D" id="1.10.3720.10">
    <property type="entry name" value="MetI-like"/>
    <property type="match status" value="2"/>
</dbReference>
<dbReference type="GO" id="GO:0005886">
    <property type="term" value="C:plasma membrane"/>
    <property type="evidence" value="ECO:0007669"/>
    <property type="project" value="UniProtKB-SubCell"/>
</dbReference>
<keyword evidence="5 8" id="KW-0812">Transmembrane</keyword>
<evidence type="ECO:0000256" key="7">
    <source>
        <dbReference type="ARBA" id="ARBA00023136"/>
    </source>
</evidence>
<keyword evidence="2 8" id="KW-0813">Transport</keyword>
<comment type="caution">
    <text evidence="10">The sequence shown here is derived from an EMBL/GenBank/DDBJ whole genome shotgun (WGS) entry which is preliminary data.</text>
</comment>
<keyword evidence="6 8" id="KW-1133">Transmembrane helix</keyword>
<dbReference type="CDD" id="cd06261">
    <property type="entry name" value="TM_PBP2"/>
    <property type="match status" value="2"/>
</dbReference>
<feature type="domain" description="ABC transmembrane type-1" evidence="9">
    <location>
        <begin position="380"/>
        <end position="586"/>
    </location>
</feature>
<accession>A0A318TC89</accession>
<dbReference type="AlphaFoldDB" id="A0A318TC89"/>
<feature type="transmembrane region" description="Helical" evidence="8">
    <location>
        <begin position="287"/>
        <end position="307"/>
    </location>
</feature>
<feature type="transmembrane region" description="Helical" evidence="8">
    <location>
        <begin position="569"/>
        <end position="587"/>
    </location>
</feature>
<feature type="transmembrane region" description="Helical" evidence="8">
    <location>
        <begin position="380"/>
        <end position="403"/>
    </location>
</feature>
<keyword evidence="7 8" id="KW-0472">Membrane</keyword>
<dbReference type="InterPro" id="IPR035906">
    <property type="entry name" value="MetI-like_sf"/>
</dbReference>
<evidence type="ECO:0000256" key="2">
    <source>
        <dbReference type="ARBA" id="ARBA00022448"/>
    </source>
</evidence>
<evidence type="ECO:0000256" key="5">
    <source>
        <dbReference type="ARBA" id="ARBA00022692"/>
    </source>
</evidence>
<feature type="transmembrane region" description="Helical" evidence="8">
    <location>
        <begin position="58"/>
        <end position="86"/>
    </location>
</feature>
<organism evidence="10 11">
    <name type="scientific">Rhodopseudomonas faecalis</name>
    <dbReference type="NCBI Taxonomy" id="99655"/>
    <lineage>
        <taxon>Bacteria</taxon>
        <taxon>Pseudomonadati</taxon>
        <taxon>Pseudomonadota</taxon>
        <taxon>Alphaproteobacteria</taxon>
        <taxon>Hyphomicrobiales</taxon>
        <taxon>Nitrobacteraceae</taxon>
        <taxon>Rhodopseudomonas</taxon>
    </lineage>
</organism>
<feature type="transmembrane region" description="Helical" evidence="8">
    <location>
        <begin position="337"/>
        <end position="360"/>
    </location>
</feature>
<dbReference type="GO" id="GO:0055085">
    <property type="term" value="P:transmembrane transport"/>
    <property type="evidence" value="ECO:0007669"/>
    <property type="project" value="InterPro"/>
</dbReference>
<dbReference type="Proteomes" id="UP000248148">
    <property type="component" value="Unassembled WGS sequence"/>
</dbReference>
<name>A0A318TC89_9BRAD</name>
<evidence type="ECO:0000313" key="11">
    <source>
        <dbReference type="Proteomes" id="UP000248148"/>
    </source>
</evidence>
<evidence type="ECO:0000256" key="1">
    <source>
        <dbReference type="ARBA" id="ARBA00004429"/>
    </source>
</evidence>
<reference evidence="10 11" key="1">
    <citation type="submission" date="2018-06" db="EMBL/GenBank/DDBJ databases">
        <title>Genomic Encyclopedia of Archaeal and Bacterial Type Strains, Phase II (KMG-II): from individual species to whole genera.</title>
        <authorList>
            <person name="Goeker M."/>
        </authorList>
    </citation>
    <scope>NUCLEOTIDE SEQUENCE [LARGE SCALE GENOMIC DNA]</scope>
    <source>
        <strain evidence="10 11">JCM 11668</strain>
    </source>
</reference>
<dbReference type="PROSITE" id="PS50928">
    <property type="entry name" value="ABC_TM1"/>
    <property type="match status" value="2"/>
</dbReference>
<comment type="subcellular location">
    <subcellularLocation>
        <location evidence="1">Cell inner membrane</location>
        <topology evidence="1">Multi-pass membrane protein</topology>
    </subcellularLocation>
    <subcellularLocation>
        <location evidence="8">Cell membrane</location>
        <topology evidence="8">Multi-pass membrane protein</topology>
    </subcellularLocation>
</comment>
<dbReference type="InterPro" id="IPR000515">
    <property type="entry name" value="MetI-like"/>
</dbReference>
<feature type="transmembrane region" description="Helical" evidence="8">
    <location>
        <begin position="106"/>
        <end position="126"/>
    </location>
</feature>
<evidence type="ECO:0000313" key="10">
    <source>
        <dbReference type="EMBL" id="PYF02561.1"/>
    </source>
</evidence>
<dbReference type="SUPFAM" id="SSF161098">
    <property type="entry name" value="MetI-like"/>
    <property type="match status" value="2"/>
</dbReference>
<dbReference type="PANTHER" id="PTHR43357">
    <property type="entry name" value="INNER MEMBRANE ABC TRANSPORTER PERMEASE PROTEIN YDCV"/>
    <property type="match status" value="1"/>
</dbReference>
<proteinExistence type="inferred from homology"/>
<dbReference type="PANTHER" id="PTHR43357:SF3">
    <property type="entry name" value="FE(3+)-TRANSPORT SYSTEM PERMEASE PROTEIN FBPB 2"/>
    <property type="match status" value="1"/>
</dbReference>
<evidence type="ECO:0000256" key="3">
    <source>
        <dbReference type="ARBA" id="ARBA00022475"/>
    </source>
</evidence>